<dbReference type="Pfam" id="PF14223">
    <property type="entry name" value="Retrotran_gag_2"/>
    <property type="match status" value="1"/>
</dbReference>
<name>A0AAD4VEA0_PRUDU</name>
<organism evidence="1 2">
    <name type="scientific">Prunus dulcis</name>
    <name type="common">Almond</name>
    <name type="synonym">Amygdalus dulcis</name>
    <dbReference type="NCBI Taxonomy" id="3755"/>
    <lineage>
        <taxon>Eukaryota</taxon>
        <taxon>Viridiplantae</taxon>
        <taxon>Streptophyta</taxon>
        <taxon>Embryophyta</taxon>
        <taxon>Tracheophyta</taxon>
        <taxon>Spermatophyta</taxon>
        <taxon>Magnoliopsida</taxon>
        <taxon>eudicotyledons</taxon>
        <taxon>Gunneridae</taxon>
        <taxon>Pentapetalae</taxon>
        <taxon>rosids</taxon>
        <taxon>fabids</taxon>
        <taxon>Rosales</taxon>
        <taxon>Rosaceae</taxon>
        <taxon>Amygdaloideae</taxon>
        <taxon>Amygdaleae</taxon>
        <taxon>Prunus</taxon>
    </lineage>
</organism>
<accession>A0AAD4VEA0</accession>
<dbReference type="AlphaFoldDB" id="A0AAD4VEA0"/>
<evidence type="ECO:0000313" key="1">
    <source>
        <dbReference type="EMBL" id="KAI5323313.1"/>
    </source>
</evidence>
<sequence length="131" mass="15201">MSILYCSLDAKEFNRIAACESAKEIWKKLEVTYEGTNQVKETKFGMLVRKYELFSMMPEESISKMFTRFTDIINSLKALGKDYTNVEHVRKILWSLPKKWEPKVTVITEAKDLSKLSLDELLGSLMTHEIT</sequence>
<comment type="caution">
    <text evidence="1">The sequence shown here is derived from an EMBL/GenBank/DDBJ whole genome shotgun (WGS) entry which is preliminary data.</text>
</comment>
<proteinExistence type="predicted"/>
<reference evidence="1 2" key="1">
    <citation type="journal article" date="2022" name="G3 (Bethesda)">
        <title>Whole-genome sequence and methylome profiling of the almond [Prunus dulcis (Mill.) D.A. Webb] cultivar 'Nonpareil'.</title>
        <authorList>
            <person name="D'Amico-Willman K.M."/>
            <person name="Ouma W.Z."/>
            <person name="Meulia T."/>
            <person name="Sideli G.M."/>
            <person name="Gradziel T.M."/>
            <person name="Fresnedo-Ramirez J."/>
        </authorList>
    </citation>
    <scope>NUCLEOTIDE SEQUENCE [LARGE SCALE GENOMIC DNA]</scope>
    <source>
        <strain evidence="1">Clone GOH B32 T37-40</strain>
    </source>
</reference>
<dbReference type="PANTHER" id="PTHR34676">
    <property type="entry name" value="DUF4219 DOMAIN-CONTAINING PROTEIN-RELATED"/>
    <property type="match status" value="1"/>
</dbReference>
<evidence type="ECO:0000313" key="2">
    <source>
        <dbReference type="Proteomes" id="UP001054821"/>
    </source>
</evidence>
<dbReference type="EMBL" id="JAJFAZ020000006">
    <property type="protein sequence ID" value="KAI5323313.1"/>
    <property type="molecule type" value="Genomic_DNA"/>
</dbReference>
<gene>
    <name evidence="1" type="ORF">L3X38_032385</name>
</gene>
<dbReference type="PANTHER" id="PTHR34676:SF8">
    <property type="entry name" value="TRANSMEMBRANE PROTEIN"/>
    <property type="match status" value="1"/>
</dbReference>
<evidence type="ECO:0008006" key="3">
    <source>
        <dbReference type="Google" id="ProtNLM"/>
    </source>
</evidence>
<dbReference type="Proteomes" id="UP001054821">
    <property type="component" value="Chromosome 6"/>
</dbReference>
<protein>
    <recommendedName>
        <fullName evidence="3">UBN2 domain-containing protein</fullName>
    </recommendedName>
</protein>
<keyword evidence="2" id="KW-1185">Reference proteome</keyword>